<gene>
    <name evidence="6" type="ordered locus">DEFDS_1459</name>
</gene>
<dbReference type="Proteomes" id="UP000001520">
    <property type="component" value="Chromosome"/>
</dbReference>
<organism evidence="6 7">
    <name type="scientific">Deferribacter desulfuricans (strain DSM 14783 / JCM 11476 / NBRC 101012 / SSM1)</name>
    <dbReference type="NCBI Taxonomy" id="639282"/>
    <lineage>
        <taxon>Bacteria</taxon>
        <taxon>Pseudomonadati</taxon>
        <taxon>Deferribacterota</taxon>
        <taxon>Deferribacteres</taxon>
        <taxon>Deferribacterales</taxon>
        <taxon>Deferribacteraceae</taxon>
        <taxon>Deferribacter</taxon>
    </lineage>
</organism>
<sequence length="132" mass="15738">MEKKFEIVDTTADVGLKVYGKDREEFIKNLLESFYYLCFDKKIENIEDIADKKGYLIEDFDVFVYELLKDLIFYLYAKRVIFRLVELVNSKAVFSLFKSNEDIEIEIKAITKHNFYVLEKDNLIEGNFIFDV</sequence>
<comment type="similarity">
    <text evidence="1">Belongs to the archease family.</text>
</comment>
<dbReference type="RefSeq" id="WP_013008165.1">
    <property type="nucleotide sequence ID" value="NC_013939.1"/>
</dbReference>
<evidence type="ECO:0000256" key="1">
    <source>
        <dbReference type="ARBA" id="ARBA00007963"/>
    </source>
</evidence>
<proteinExistence type="inferred from homology"/>
<keyword evidence="3" id="KW-0479">Metal-binding</keyword>
<dbReference type="OrthoDB" id="164090at2"/>
<dbReference type="GO" id="GO:0008033">
    <property type="term" value="P:tRNA processing"/>
    <property type="evidence" value="ECO:0007669"/>
    <property type="project" value="UniProtKB-KW"/>
</dbReference>
<dbReference type="GO" id="GO:0046872">
    <property type="term" value="F:metal ion binding"/>
    <property type="evidence" value="ECO:0007669"/>
    <property type="project" value="UniProtKB-KW"/>
</dbReference>
<protein>
    <recommendedName>
        <fullName evidence="5">Archease domain-containing protein</fullName>
    </recommendedName>
</protein>
<feature type="domain" description="Archease" evidence="5">
    <location>
        <begin position="5"/>
        <end position="132"/>
    </location>
</feature>
<dbReference type="InterPro" id="IPR023572">
    <property type="entry name" value="Archease_dom"/>
</dbReference>
<evidence type="ECO:0000256" key="3">
    <source>
        <dbReference type="ARBA" id="ARBA00022723"/>
    </source>
</evidence>
<evidence type="ECO:0000256" key="4">
    <source>
        <dbReference type="ARBA" id="ARBA00022837"/>
    </source>
</evidence>
<evidence type="ECO:0000259" key="5">
    <source>
        <dbReference type="Pfam" id="PF01951"/>
    </source>
</evidence>
<dbReference type="AlphaFoldDB" id="D3PE96"/>
<keyword evidence="2" id="KW-0819">tRNA processing</keyword>
<evidence type="ECO:0000313" key="7">
    <source>
        <dbReference type="Proteomes" id="UP000001520"/>
    </source>
</evidence>
<dbReference type="STRING" id="639282.DEFDS_1459"/>
<dbReference type="Pfam" id="PF01951">
    <property type="entry name" value="Archease"/>
    <property type="match status" value="1"/>
</dbReference>
<keyword evidence="4" id="KW-0106">Calcium</keyword>
<dbReference type="eggNOG" id="COG1371">
    <property type="taxonomic scope" value="Bacteria"/>
</dbReference>
<reference evidence="6 7" key="1">
    <citation type="journal article" date="2010" name="DNA Res.">
        <title>Bacterial lifestyle in a deep-sea hydrothermal vent chimney revealed by the genome sequence of the thermophilic bacterium Deferribacter desulfuricans SSM1.</title>
        <authorList>
            <person name="Takaki Y."/>
            <person name="Shimamura S."/>
            <person name="Nakagawa S."/>
            <person name="Fukuhara Y."/>
            <person name="Horikawa H."/>
            <person name="Ankai A."/>
            <person name="Harada T."/>
            <person name="Hosoyama A."/>
            <person name="Oguchi A."/>
            <person name="Fukui S."/>
            <person name="Fujita N."/>
            <person name="Takami H."/>
            <person name="Takai K."/>
        </authorList>
    </citation>
    <scope>NUCLEOTIDE SEQUENCE [LARGE SCALE GENOMIC DNA]</scope>
    <source>
        <strain evidence="7">DSM 14783 / JCM 11476 / NBRC 101012 / SSM1</strain>
    </source>
</reference>
<dbReference type="EMBL" id="AP011529">
    <property type="protein sequence ID" value="BAI80919.1"/>
    <property type="molecule type" value="Genomic_DNA"/>
</dbReference>
<dbReference type="KEGG" id="ddf:DEFDS_1459"/>
<dbReference type="InterPro" id="IPR036820">
    <property type="entry name" value="Archease_dom_sf"/>
</dbReference>
<name>D3PE96_DEFDS</name>
<accession>D3PE96</accession>
<keyword evidence="7" id="KW-1185">Reference proteome</keyword>
<dbReference type="HOGENOM" id="CLU_1755454_0_0_0"/>
<evidence type="ECO:0000256" key="2">
    <source>
        <dbReference type="ARBA" id="ARBA00022694"/>
    </source>
</evidence>
<dbReference type="Gene3D" id="3.55.10.10">
    <property type="entry name" value="Archease domain"/>
    <property type="match status" value="1"/>
</dbReference>
<evidence type="ECO:0000313" key="6">
    <source>
        <dbReference type="EMBL" id="BAI80919.1"/>
    </source>
</evidence>
<dbReference type="SUPFAM" id="SSF69819">
    <property type="entry name" value="MTH1598-like"/>
    <property type="match status" value="1"/>
</dbReference>